<evidence type="ECO:0000256" key="6">
    <source>
        <dbReference type="SAM" id="MobiDB-lite"/>
    </source>
</evidence>
<feature type="region of interest" description="Disordered" evidence="6">
    <location>
        <begin position="25"/>
        <end position="75"/>
    </location>
</feature>
<accession>A0A7W5AUJ5</accession>
<keyword evidence="8" id="KW-0762">Sugar transport</keyword>
<keyword evidence="9" id="KW-1185">Reference proteome</keyword>
<dbReference type="Proteomes" id="UP000570361">
    <property type="component" value="Unassembled WGS sequence"/>
</dbReference>
<proteinExistence type="predicted"/>
<feature type="compositionally biased region" description="Low complexity" evidence="6">
    <location>
        <begin position="28"/>
        <end position="68"/>
    </location>
</feature>
<evidence type="ECO:0000256" key="4">
    <source>
        <dbReference type="ARBA" id="ARBA00023139"/>
    </source>
</evidence>
<evidence type="ECO:0000313" key="9">
    <source>
        <dbReference type="Proteomes" id="UP000570361"/>
    </source>
</evidence>
<dbReference type="Gene3D" id="3.40.190.10">
    <property type="entry name" value="Periplasmic binding protein-like II"/>
    <property type="match status" value="1"/>
</dbReference>
<dbReference type="RefSeq" id="WP_183597212.1">
    <property type="nucleotide sequence ID" value="NZ_JACHXK010000001.1"/>
</dbReference>
<dbReference type="Pfam" id="PF01547">
    <property type="entry name" value="SBP_bac_1"/>
    <property type="match status" value="1"/>
</dbReference>
<keyword evidence="4" id="KW-0564">Palmitate</keyword>
<evidence type="ECO:0000256" key="3">
    <source>
        <dbReference type="ARBA" id="ARBA00023136"/>
    </source>
</evidence>
<evidence type="ECO:0000256" key="5">
    <source>
        <dbReference type="ARBA" id="ARBA00023288"/>
    </source>
</evidence>
<dbReference type="PANTHER" id="PTHR43649">
    <property type="entry name" value="ARABINOSE-BINDING PROTEIN-RELATED"/>
    <property type="match status" value="1"/>
</dbReference>
<evidence type="ECO:0000256" key="2">
    <source>
        <dbReference type="ARBA" id="ARBA00022729"/>
    </source>
</evidence>
<dbReference type="SUPFAM" id="SSF53850">
    <property type="entry name" value="Periplasmic binding protein-like II"/>
    <property type="match status" value="1"/>
</dbReference>
<dbReference type="InterPro" id="IPR050490">
    <property type="entry name" value="Bact_solute-bd_prot1"/>
</dbReference>
<protein>
    <submittedName>
        <fullName evidence="8">Multiple sugar transport system substrate-binding protein</fullName>
    </submittedName>
</protein>
<dbReference type="PROSITE" id="PS51257">
    <property type="entry name" value="PROKAR_LIPOPROTEIN"/>
    <property type="match status" value="1"/>
</dbReference>
<feature type="signal peptide" evidence="7">
    <location>
        <begin position="1"/>
        <end position="22"/>
    </location>
</feature>
<keyword evidence="8" id="KW-0813">Transport</keyword>
<comment type="caution">
    <text evidence="8">The sequence shown here is derived from an EMBL/GenBank/DDBJ whole genome shotgun (WGS) entry which is preliminary data.</text>
</comment>
<keyword evidence="3" id="KW-0472">Membrane</keyword>
<feature type="chain" id="PRO_5038445189" evidence="7">
    <location>
        <begin position="23"/>
        <end position="498"/>
    </location>
</feature>
<evidence type="ECO:0000256" key="7">
    <source>
        <dbReference type="SAM" id="SignalP"/>
    </source>
</evidence>
<organism evidence="8 9">
    <name type="scientific">Paenibacillus phyllosphaerae</name>
    <dbReference type="NCBI Taxonomy" id="274593"/>
    <lineage>
        <taxon>Bacteria</taxon>
        <taxon>Bacillati</taxon>
        <taxon>Bacillota</taxon>
        <taxon>Bacilli</taxon>
        <taxon>Bacillales</taxon>
        <taxon>Paenibacillaceae</taxon>
        <taxon>Paenibacillus</taxon>
    </lineage>
</organism>
<reference evidence="8 9" key="1">
    <citation type="submission" date="2020-08" db="EMBL/GenBank/DDBJ databases">
        <title>Genomic Encyclopedia of Type Strains, Phase III (KMG-III): the genomes of soil and plant-associated and newly described type strains.</title>
        <authorList>
            <person name="Whitman W."/>
        </authorList>
    </citation>
    <scope>NUCLEOTIDE SEQUENCE [LARGE SCALE GENOMIC DNA]</scope>
    <source>
        <strain evidence="8 9">CECT 5862</strain>
    </source>
</reference>
<name>A0A7W5AUJ5_9BACL</name>
<gene>
    <name evidence="8" type="ORF">FHS18_000832</name>
</gene>
<keyword evidence="2 7" id="KW-0732">Signal</keyword>
<dbReference type="EMBL" id="JACHXK010000001">
    <property type="protein sequence ID" value="MBB3108804.1"/>
    <property type="molecule type" value="Genomic_DNA"/>
</dbReference>
<evidence type="ECO:0000313" key="8">
    <source>
        <dbReference type="EMBL" id="MBB3108804.1"/>
    </source>
</evidence>
<dbReference type="PANTHER" id="PTHR43649:SF33">
    <property type="entry name" value="POLYGALACTURONAN_RHAMNOGALACTURONAN-BINDING PROTEIN YTCQ"/>
    <property type="match status" value="1"/>
</dbReference>
<keyword evidence="5" id="KW-0449">Lipoprotein</keyword>
<evidence type="ECO:0000256" key="1">
    <source>
        <dbReference type="ARBA" id="ARBA00022475"/>
    </source>
</evidence>
<keyword evidence="1" id="KW-1003">Cell membrane</keyword>
<sequence length="498" mass="55516">MRKWAKGFMLLLTIVMVLTACSGGGASSGSTTTTTNEAANGGNNEATNANANAEEGNAEGNNANANAETEGEDATNEAVASDAVANFPKSEIDPNLSGEVTYWTFIDNKKYDGEILKAFNAAYPNIKVKTVFVPFADLHNKLQTTLAAGKGAPDVALVEQGQFPRYSTGGVLTDLLQAPFNAGKYKDYVSEYNWNRWSSIDGTQLLGMPWDVTPSVTYYRADIFEELGLPSDPTELGEYIQDPENFFTLAQTLKASGKWAMEWRDSPVHWLGDSFGYYDKELNWVRNTDEFVKFLDISKRVNQLKIAPHDGIYSDKGKQRVKKGESVMYVSGTYAPRDLALNFPEQKGKWKTTSAPFGLNFGAGGSTFVLPAQSQNQEAAYAFIEWITTTEAAWKLQVEQSIQPDWKNITELDWYQNHTNAYLGDQSDFSFYSSLTDKLPVRRYTTLDGLAWPIWVENVIKALDKNIDSKTAIQQAQEDIEKKLKPEKDKLLKLMQQQ</sequence>
<dbReference type="InterPro" id="IPR006059">
    <property type="entry name" value="SBP"/>
</dbReference>
<dbReference type="AlphaFoldDB" id="A0A7W5AUJ5"/>